<feature type="domain" description="DUF1835" evidence="1">
    <location>
        <begin position="123"/>
        <end position="228"/>
    </location>
</feature>
<evidence type="ECO:0000259" key="1">
    <source>
        <dbReference type="Pfam" id="PF08874"/>
    </source>
</evidence>
<accession>G0A661</accession>
<keyword evidence="3" id="KW-1185">Reference proteome</keyword>
<evidence type="ECO:0000313" key="2">
    <source>
        <dbReference type="EMBL" id="AEG00511.1"/>
    </source>
</evidence>
<gene>
    <name evidence="2" type="ordered locus">Metme_2106</name>
</gene>
<reference key="2">
    <citation type="submission" date="2011-05" db="EMBL/GenBank/DDBJ databases">
        <title>Complete genome sequence of the aerobic marine methanotroph Methylomonas methanica MC09.</title>
        <authorList>
            <person name="Boden R."/>
            <person name="Cunliffe M."/>
            <person name="Scanlan J."/>
            <person name="Moussard H."/>
            <person name="Kits K.D."/>
            <person name="Klotz M."/>
            <person name="Jetten M."/>
            <person name="Vuilleumier S."/>
            <person name="Han J."/>
            <person name="Peters L."/>
            <person name="Mikhailova N."/>
            <person name="Teshima H."/>
            <person name="Tapia R."/>
            <person name="Kyrpides N."/>
            <person name="Ivanova N."/>
            <person name="Pagani I."/>
            <person name="Cheng J.-F."/>
            <person name="Goodwin L."/>
            <person name="Han C."/>
            <person name="Hauser L."/>
            <person name="Land M."/>
            <person name="Lapidus A."/>
            <person name="Lucas S."/>
            <person name="Pitluck S."/>
            <person name="Woyke T."/>
            <person name="Stein L.Y."/>
            <person name="Murrell C."/>
        </authorList>
    </citation>
    <scope>NUCLEOTIDE SEQUENCE</scope>
    <source>
        <strain>MC09</strain>
    </source>
</reference>
<reference evidence="3" key="3">
    <citation type="submission" date="2011-05" db="EMBL/GenBank/DDBJ databases">
        <title>Complete sequence of Methylomonas methanica MC09.</title>
        <authorList>
            <consortium name="US DOE Joint Genome Institute"/>
            <person name="Lucas S."/>
            <person name="Han J."/>
            <person name="Lapidus A."/>
            <person name="Cheng J.-F."/>
            <person name="Goodwin L."/>
            <person name="Pitluck S."/>
            <person name="Peters L."/>
            <person name="Mikhailova N."/>
            <person name="Teshima H."/>
            <person name="Han C."/>
            <person name="Tapia R."/>
            <person name="Land M."/>
            <person name="Hauser L."/>
            <person name="Kyrpides N."/>
            <person name="Ivanova N."/>
            <person name="Pagani I."/>
            <person name="Stein L."/>
            <person name="Woyke T."/>
        </authorList>
    </citation>
    <scope>NUCLEOTIDE SEQUENCE [LARGE SCALE GENOMIC DNA]</scope>
    <source>
        <strain evidence="3">MC09</strain>
    </source>
</reference>
<dbReference type="HOGENOM" id="CLU_057511_2_0_6"/>
<name>G0A661_METMM</name>
<dbReference type="EMBL" id="CP002738">
    <property type="protein sequence ID" value="AEG00511.1"/>
    <property type="molecule type" value="Genomic_DNA"/>
</dbReference>
<dbReference type="AlphaFoldDB" id="G0A661"/>
<dbReference type="Proteomes" id="UP000008888">
    <property type="component" value="Chromosome"/>
</dbReference>
<organism evidence="2 3">
    <name type="scientific">Methylomonas methanica (strain DSM 25384 / MC09)</name>
    <dbReference type="NCBI Taxonomy" id="857087"/>
    <lineage>
        <taxon>Bacteria</taxon>
        <taxon>Pseudomonadati</taxon>
        <taxon>Pseudomonadota</taxon>
        <taxon>Gammaproteobacteria</taxon>
        <taxon>Methylococcales</taxon>
        <taxon>Methylococcaceae</taxon>
        <taxon>Methylomonas</taxon>
    </lineage>
</organism>
<proteinExistence type="predicted"/>
<reference evidence="2 3" key="1">
    <citation type="journal article" date="2011" name="J. Bacteriol.">
        <title>Complete Genome Sequence of the Aerobic Marine Methanotroph Methylomonas methanica MC09.</title>
        <authorList>
            <person name="Boden R."/>
            <person name="Cunliffe M."/>
            <person name="Scanlan J."/>
            <person name="Moussard H."/>
            <person name="Kits K.D."/>
            <person name="Klotz M.G."/>
            <person name="Jetten M.S."/>
            <person name="Vuilleumier S."/>
            <person name="Han J."/>
            <person name="Peters L."/>
            <person name="Mikhailova N."/>
            <person name="Teshima H."/>
            <person name="Tapia R."/>
            <person name="Kyrpides N."/>
            <person name="Ivanova N."/>
            <person name="Pagani I."/>
            <person name="Cheng J.F."/>
            <person name="Goodwin L."/>
            <person name="Han C."/>
            <person name="Hauser L."/>
            <person name="Land M.L."/>
            <person name="Lapidus A."/>
            <person name="Lucas S."/>
            <person name="Pitluck S."/>
            <person name="Woyke T."/>
            <person name="Stein L."/>
            <person name="Murrell J.C."/>
        </authorList>
    </citation>
    <scope>NUCLEOTIDE SEQUENCE [LARGE SCALE GENOMIC DNA]</scope>
    <source>
        <strain evidence="2 3">MC09</strain>
    </source>
</reference>
<dbReference type="InterPro" id="IPR014973">
    <property type="entry name" value="DUF1835"/>
</dbReference>
<dbReference type="OrthoDB" id="127805at2"/>
<dbReference type="Pfam" id="PF08874">
    <property type="entry name" value="DUF1835"/>
    <property type="match status" value="1"/>
</dbReference>
<protein>
    <recommendedName>
        <fullName evidence="1">DUF1835 domain-containing protein</fullName>
    </recommendedName>
</protein>
<dbReference type="eggNOG" id="COG0666">
    <property type="taxonomic scope" value="Bacteria"/>
</dbReference>
<dbReference type="KEGG" id="mmt:Metme_2106"/>
<sequence length="448" mass="50980">MIQSLPELRRQFQADKQCVHELAADDPRRVPRLSFEQQKKQAKALLSQWRDPNPSQGLAANHAGHDPLVADRVQLADAQRVIARKAGFASWAKLKHHIETADLARQALNSGLPSAPDAGRSVLHVRCGHDVMHKLAVAGFQGDFLAFPDPYVQGPVPALDDQQRFIRIRADFISANGWRTPEQAYNELVDNYQALEKGRNYESIAFWFEHDAYDVLILLKLLHFFSEYGKRAADMRFICKNHYPGVERFVGIGQLPADAMRVLWTQFKPLTDEQFEFGKLGWEAYTDNTPEALLNFLARDAPPLPEIIPALKRHLQELPWLHDGLTLSERITLTILAKHGSMNAARLFYHWYNTVYEPLPFLGDSGYWLVLDALAHAETPAITLETMSDKAVDWQVALTTFGQRLLAGEARWTAENEYDRWFGGVHNRTATGIWYWDNATGQVVRQAY</sequence>
<dbReference type="RefSeq" id="WP_013818755.1">
    <property type="nucleotide sequence ID" value="NC_015572.1"/>
</dbReference>
<evidence type="ECO:0000313" key="3">
    <source>
        <dbReference type="Proteomes" id="UP000008888"/>
    </source>
</evidence>
<dbReference type="STRING" id="857087.Metme_2106"/>